<keyword evidence="1" id="KW-0732">Signal</keyword>
<feature type="chain" id="PRO_5045793952" evidence="1">
    <location>
        <begin position="19"/>
        <end position="388"/>
    </location>
</feature>
<accession>A0ABR3JUV2</accession>
<dbReference type="Proteomes" id="UP001556367">
    <property type="component" value="Unassembled WGS sequence"/>
</dbReference>
<sequence length="388" mass="38479">MYPTFLLAALSLATHAFAAPIPAPRPAPAPAPRVGLSPLHPRQNVPAIGAGPATAPDGSTIIEDEVVINGLNMRFKVSAPASALVANANANAGAGAGAGAGALGINVLFHGDGGQSFFDFPNAGVNAGLMGVALLSPDPTVRWGGSDPRNSLIRPQGAAHSAAVNQFITTELPKIVNFDKSKIFLEGISGGSLLLSGFTVPTFGASLGVKGVVMGCGGLAPQVRVQGDISGIRVHWQSSTDELAELKQSIPPAIAAYEQIARGAGLSNAQVNALQTVDASPDGGHCAFDEQDFVSGVQLLTDNYSSILAGQGVLNGVAAVGSKGVVGNENPFVAAVGAGAGAGAGVAAGTGTSAAGVVNANAANTANAGGIGIGRQRGRGRGRVNRLN</sequence>
<proteinExistence type="predicted"/>
<dbReference type="EMBL" id="JASNQZ010000003">
    <property type="protein sequence ID" value="KAL0959033.1"/>
    <property type="molecule type" value="Genomic_DNA"/>
</dbReference>
<protein>
    <submittedName>
        <fullName evidence="2">Uncharacterized protein</fullName>
    </submittedName>
</protein>
<evidence type="ECO:0000313" key="2">
    <source>
        <dbReference type="EMBL" id="KAL0959033.1"/>
    </source>
</evidence>
<evidence type="ECO:0000256" key="1">
    <source>
        <dbReference type="SAM" id="SignalP"/>
    </source>
</evidence>
<gene>
    <name evidence="2" type="ORF">HGRIS_014340</name>
</gene>
<comment type="caution">
    <text evidence="2">The sequence shown here is derived from an EMBL/GenBank/DDBJ whole genome shotgun (WGS) entry which is preliminary data.</text>
</comment>
<evidence type="ECO:0000313" key="3">
    <source>
        <dbReference type="Proteomes" id="UP001556367"/>
    </source>
</evidence>
<name>A0ABR3JUV2_9AGAR</name>
<organism evidence="2 3">
    <name type="scientific">Hohenbuehelia grisea</name>
    <dbReference type="NCBI Taxonomy" id="104357"/>
    <lineage>
        <taxon>Eukaryota</taxon>
        <taxon>Fungi</taxon>
        <taxon>Dikarya</taxon>
        <taxon>Basidiomycota</taxon>
        <taxon>Agaricomycotina</taxon>
        <taxon>Agaricomycetes</taxon>
        <taxon>Agaricomycetidae</taxon>
        <taxon>Agaricales</taxon>
        <taxon>Pleurotineae</taxon>
        <taxon>Pleurotaceae</taxon>
        <taxon>Hohenbuehelia</taxon>
    </lineage>
</organism>
<reference evidence="3" key="1">
    <citation type="submission" date="2024-06" db="EMBL/GenBank/DDBJ databases">
        <title>Multi-omics analyses provide insights into the biosynthesis of the anticancer antibiotic pleurotin in Hohenbuehelia grisea.</title>
        <authorList>
            <person name="Weaver J.A."/>
            <person name="Alberti F."/>
        </authorList>
    </citation>
    <scope>NUCLEOTIDE SEQUENCE [LARGE SCALE GENOMIC DNA]</scope>
    <source>
        <strain evidence="3">T-177</strain>
    </source>
</reference>
<feature type="signal peptide" evidence="1">
    <location>
        <begin position="1"/>
        <end position="18"/>
    </location>
</feature>
<keyword evidence="3" id="KW-1185">Reference proteome</keyword>